<dbReference type="GO" id="GO:0030057">
    <property type="term" value="C:desmosome"/>
    <property type="evidence" value="ECO:0007669"/>
    <property type="project" value="UniProtKB-SubCell"/>
</dbReference>
<dbReference type="PRINTS" id="PR01818">
    <property type="entry name" value="DESMOCADHERN"/>
</dbReference>
<feature type="chain" id="PRO_5025581258" evidence="17">
    <location>
        <begin position="25"/>
        <end position="1059"/>
    </location>
</feature>
<feature type="signal peptide" evidence="17">
    <location>
        <begin position="1"/>
        <end position="24"/>
    </location>
</feature>
<feature type="region of interest" description="Disordered" evidence="15">
    <location>
        <begin position="653"/>
        <end position="680"/>
    </location>
</feature>
<dbReference type="Ensembl" id="ENSTRUT00000089953.1">
    <property type="protein sequence ID" value="ENSTRUP00000066295.1"/>
    <property type="gene ID" value="ENSTRUG00000005736.3"/>
</dbReference>
<evidence type="ECO:0000256" key="3">
    <source>
        <dbReference type="ARBA" id="ARBA00022692"/>
    </source>
</evidence>
<evidence type="ECO:0000256" key="10">
    <source>
        <dbReference type="ARBA" id="ARBA00023136"/>
    </source>
</evidence>
<dbReference type="InterPro" id="IPR009122">
    <property type="entry name" value="Desmosomal_cadherin"/>
</dbReference>
<proteinExistence type="predicted"/>
<keyword evidence="2" id="KW-1003">Cell membrane</keyword>
<evidence type="ECO:0000256" key="4">
    <source>
        <dbReference type="ARBA" id="ARBA00022723"/>
    </source>
</evidence>
<comment type="subcellular location">
    <subcellularLocation>
        <location evidence="1">Cell junction</location>
        <location evidence="1">Desmosome</location>
    </subcellularLocation>
    <subcellularLocation>
        <location evidence="13">Cell membrane</location>
        <topology evidence="13">Single-pass type I membrane protein</topology>
    </subcellularLocation>
</comment>
<evidence type="ECO:0000256" key="14">
    <source>
        <dbReference type="RuleBase" id="RU004358"/>
    </source>
</evidence>
<feature type="compositionally biased region" description="Polar residues" evidence="15">
    <location>
        <begin position="999"/>
        <end position="1038"/>
    </location>
</feature>
<keyword evidence="7 13" id="KW-0130">Cell adhesion</keyword>
<dbReference type="Pfam" id="PF01049">
    <property type="entry name" value="CADH_Y-type_LIR"/>
    <property type="match status" value="1"/>
</dbReference>
<evidence type="ECO:0000313" key="20">
    <source>
        <dbReference type="Proteomes" id="UP000005226"/>
    </source>
</evidence>
<comment type="function">
    <text evidence="14">A component of desmosome cell-cell junctions which are required for positive regulation of cellular adhesion. Involved in the interaction of plaque proteins and intermediate filaments mediating cell-cell adhesion.</text>
</comment>
<reference evidence="19" key="2">
    <citation type="submission" date="2025-08" db="UniProtKB">
        <authorList>
            <consortium name="Ensembl"/>
        </authorList>
    </citation>
    <scope>IDENTIFICATION</scope>
</reference>
<feature type="compositionally biased region" description="Polar residues" evidence="15">
    <location>
        <begin position="658"/>
        <end position="672"/>
    </location>
</feature>
<dbReference type="SUPFAM" id="SSF49313">
    <property type="entry name" value="Cadherin-like"/>
    <property type="match status" value="5"/>
</dbReference>
<keyword evidence="4" id="KW-0479">Metal-binding</keyword>
<evidence type="ECO:0000256" key="7">
    <source>
        <dbReference type="ARBA" id="ARBA00022889"/>
    </source>
</evidence>
<dbReference type="Gene3D" id="2.60.40.60">
    <property type="entry name" value="Cadherins"/>
    <property type="match status" value="5"/>
</dbReference>
<dbReference type="InterPro" id="IPR027397">
    <property type="entry name" value="Catenin-bd_sf"/>
</dbReference>
<evidence type="ECO:0000256" key="17">
    <source>
        <dbReference type="SAM" id="SignalP"/>
    </source>
</evidence>
<feature type="domain" description="Cadherin" evidence="18">
    <location>
        <begin position="255"/>
        <end position="374"/>
    </location>
</feature>
<dbReference type="PANTHER" id="PTHR24025">
    <property type="entry name" value="DESMOGLEIN FAMILY MEMBER"/>
    <property type="match status" value="1"/>
</dbReference>
<dbReference type="InterPro" id="IPR020894">
    <property type="entry name" value="Cadherin_CS"/>
</dbReference>
<evidence type="ECO:0000256" key="12">
    <source>
        <dbReference type="PROSITE-ProRule" id="PRU00043"/>
    </source>
</evidence>
<evidence type="ECO:0000313" key="19">
    <source>
        <dbReference type="Ensembl" id="ENSTRUP00000066295.1"/>
    </source>
</evidence>
<keyword evidence="17" id="KW-0732">Signal</keyword>
<dbReference type="FunFam" id="2.60.40.60:FF:000083">
    <property type="entry name" value="Desmoglein 1"/>
    <property type="match status" value="1"/>
</dbReference>
<sequence length="1059" mass="115529">MAPLFKGSFLVLLASLLAIVPVGAEGKGPVLHREKRNWISAPRHLKENQDYTGYPNIARIRSDKENYTKIFYSLSGPGVDQPPLNVFSVDPNSGFVKIHSILDREEVANYTLKGIARYPDGSLAESDIDLRITVDDENDNPPIVKLQQVGYVDEASAAGTVVMKVICTDADEPGTQHTKLFYQIASESNPDGLFYINSQTGEVMVQESSLDRETRDSYKLTIIAVDMNGQPEGNTGTGEIEVKITDINDNIPVLDKDSYEGSIEENTVNKEVMRFKAFDMDVPDTANWLADFKIISGNEAGYFDITTDPKTNEGILIINKPLDYEDLKEINLGVVVNNKAPYNFGTGGGGGGSVYQKPYNVKINVLNEKEGPRFQPGVKVVPLSEDSSSIDLQKIITNYAAIDTDTLQTATNVRYAKIRDEDNWLIIDEKTADIRLNKMPDRESKYLKNGTYYAEIICITNDMPSKTATGTIAIQVEDFNDHCPTLTSTTETMCHWDNFVYVTAKDEDDFPNSAPFDFTVIEESSKGKWVVEPLNESTIILREQEKLWPGIYQVAVEVKDQQGKSCGDVQMDVVVCTCHEDSRTCVPRSATSSNFSTSGILLLLLGLLLLLLVPLFLMFCLCGGAAGAGNFKTIPYDTKQQLISYHTEGQGEDKFEHSSSLLGNSASPNPSGSRWWRSKDQRHEELRKGADLHVSCCVYLQKSNHAAQQFQEKNAMMVYDYEGKESPAGSVGCCSLHENDDDLSFLNDLGPKFKTLAEICTGSAIVTESVPPPRAVDRVNVDHTASVAGSASSTFIQEERVSETIQVPPALPKVQVQDKIVVPSQTVLVQQPAMYYTTTPMYVMESNPQMVLVAGGAQQAVGQVGQVGLSQGLVQVGGLQAPQGVVLVDRQVGGLTGRVSHGLSQGTRQVLVENGSLSGQQVAHIAPGYVQVQMPRAKGSEVRSQGKQVKTQSYSLASRGSVGSSELLVENGSLAGQQVAHIAPGFVQVQVPREIGSDLRSQGKQVKIQSYSHASRGSAGSSEDYAQTTTPKIQGSQRVVVQHKKVSVTEKTLDSNTGV</sequence>
<dbReference type="PROSITE" id="PS50268">
    <property type="entry name" value="CADHERIN_2"/>
    <property type="match status" value="4"/>
</dbReference>
<name>A0A674MY22_TAKRU</name>
<dbReference type="FunFam" id="2.60.40.60:FF:000031">
    <property type="entry name" value="Cadherin 3"/>
    <property type="match status" value="1"/>
</dbReference>
<evidence type="ECO:0000256" key="6">
    <source>
        <dbReference type="ARBA" id="ARBA00022837"/>
    </source>
</evidence>
<keyword evidence="20" id="KW-1185">Reference proteome</keyword>
<evidence type="ECO:0000256" key="16">
    <source>
        <dbReference type="SAM" id="Phobius"/>
    </source>
</evidence>
<keyword evidence="10 16" id="KW-0472">Membrane</keyword>
<evidence type="ECO:0000256" key="11">
    <source>
        <dbReference type="ARBA" id="ARBA00023180"/>
    </source>
</evidence>
<reference evidence="19 20" key="1">
    <citation type="journal article" date="2011" name="Genome Biol. Evol.">
        <title>Integration of the genetic map and genome assembly of fugu facilitates insights into distinct features of genome evolution in teleosts and mammals.</title>
        <authorList>
            <person name="Kai W."/>
            <person name="Kikuchi K."/>
            <person name="Tohari S."/>
            <person name="Chew A.K."/>
            <person name="Tay A."/>
            <person name="Fujiwara A."/>
            <person name="Hosoya S."/>
            <person name="Suetake H."/>
            <person name="Naruse K."/>
            <person name="Brenner S."/>
            <person name="Suzuki Y."/>
            <person name="Venkatesh B."/>
        </authorList>
    </citation>
    <scope>NUCLEOTIDE SEQUENCE [LARGE SCALE GENOMIC DNA]</scope>
</reference>
<evidence type="ECO:0000256" key="5">
    <source>
        <dbReference type="ARBA" id="ARBA00022737"/>
    </source>
</evidence>
<dbReference type="CDD" id="cd11304">
    <property type="entry name" value="Cadherin_repeat"/>
    <property type="match status" value="4"/>
</dbReference>
<feature type="transmembrane region" description="Helical" evidence="16">
    <location>
        <begin position="600"/>
        <end position="622"/>
    </location>
</feature>
<feature type="region of interest" description="Disordered" evidence="15">
    <location>
        <begin position="998"/>
        <end position="1038"/>
    </location>
</feature>
<dbReference type="FunFam" id="2.60.40.60:FF:000068">
    <property type="entry name" value="Desmoglein 1"/>
    <property type="match status" value="1"/>
</dbReference>
<dbReference type="PANTHER" id="PTHR24025:SF1">
    <property type="entry name" value="DESMOGLEIN-2"/>
    <property type="match status" value="1"/>
</dbReference>
<feature type="domain" description="Cadherin" evidence="18">
    <location>
        <begin position="375"/>
        <end position="486"/>
    </location>
</feature>
<dbReference type="SMART" id="SM00112">
    <property type="entry name" value="CA"/>
    <property type="match status" value="4"/>
</dbReference>
<accession>A0A674MY22</accession>
<dbReference type="AlphaFoldDB" id="A0A674MY22"/>
<keyword evidence="9 16" id="KW-1133">Transmembrane helix</keyword>
<dbReference type="GO" id="GO:0005886">
    <property type="term" value="C:plasma membrane"/>
    <property type="evidence" value="ECO:0007669"/>
    <property type="project" value="UniProtKB-SubCell"/>
</dbReference>
<dbReference type="GO" id="GO:0045216">
    <property type="term" value="P:cell-cell junction organization"/>
    <property type="evidence" value="ECO:0007669"/>
    <property type="project" value="UniProtKB-ARBA"/>
</dbReference>
<evidence type="ECO:0000256" key="1">
    <source>
        <dbReference type="ARBA" id="ARBA00004568"/>
    </source>
</evidence>
<protein>
    <submittedName>
        <fullName evidence="19">Desmoglein-2-like</fullName>
    </submittedName>
</protein>
<evidence type="ECO:0000259" key="18">
    <source>
        <dbReference type="PROSITE" id="PS50268"/>
    </source>
</evidence>
<keyword evidence="5" id="KW-0677">Repeat</keyword>
<dbReference type="GO" id="GO:0055113">
    <property type="term" value="P:epiboly involved in gastrulation with mouth forming second"/>
    <property type="evidence" value="ECO:0007669"/>
    <property type="project" value="UniProtKB-ARBA"/>
</dbReference>
<keyword evidence="6 12" id="KW-0106">Calcium</keyword>
<dbReference type="GO" id="GO:0005509">
    <property type="term" value="F:calcium ion binding"/>
    <property type="evidence" value="ECO:0007669"/>
    <property type="project" value="UniProtKB-UniRule"/>
</dbReference>
<dbReference type="InterPro" id="IPR015919">
    <property type="entry name" value="Cadherin-like_sf"/>
</dbReference>
<evidence type="ECO:0000256" key="8">
    <source>
        <dbReference type="ARBA" id="ARBA00022949"/>
    </source>
</evidence>
<dbReference type="PRINTS" id="PR00205">
    <property type="entry name" value="CADHERIN"/>
</dbReference>
<dbReference type="InterPro" id="IPR000233">
    <property type="entry name" value="Cadherin_Y-type_LIR"/>
</dbReference>
<dbReference type="Pfam" id="PF00028">
    <property type="entry name" value="Cadherin"/>
    <property type="match status" value="3"/>
</dbReference>
<keyword evidence="8" id="KW-0965">Cell junction</keyword>
<dbReference type="FunFam" id="2.60.40.60:FF:000011">
    <property type="entry name" value="Cadherin 1"/>
    <property type="match status" value="1"/>
</dbReference>
<reference evidence="19" key="3">
    <citation type="submission" date="2025-09" db="UniProtKB">
        <authorList>
            <consortium name="Ensembl"/>
        </authorList>
    </citation>
    <scope>IDENTIFICATION</scope>
</reference>
<organism evidence="19 20">
    <name type="scientific">Takifugu rubripes</name>
    <name type="common">Japanese pufferfish</name>
    <name type="synonym">Fugu rubripes</name>
    <dbReference type="NCBI Taxonomy" id="31033"/>
    <lineage>
        <taxon>Eukaryota</taxon>
        <taxon>Metazoa</taxon>
        <taxon>Chordata</taxon>
        <taxon>Craniata</taxon>
        <taxon>Vertebrata</taxon>
        <taxon>Euteleostomi</taxon>
        <taxon>Actinopterygii</taxon>
        <taxon>Neopterygii</taxon>
        <taxon>Teleostei</taxon>
        <taxon>Neoteleostei</taxon>
        <taxon>Acanthomorphata</taxon>
        <taxon>Eupercaria</taxon>
        <taxon>Tetraodontiformes</taxon>
        <taxon>Tetradontoidea</taxon>
        <taxon>Tetraodontidae</taxon>
        <taxon>Takifugu</taxon>
    </lineage>
</organism>
<gene>
    <name evidence="19" type="primary">LOC115247930</name>
    <name evidence="19" type="synonym">DSG2</name>
</gene>
<dbReference type="GeneTree" id="ENSGT01030000234624"/>
<dbReference type="FunFam" id="2.60.40.60:FF:000074">
    <property type="entry name" value="Desmoglein 4"/>
    <property type="match status" value="1"/>
</dbReference>
<dbReference type="Gene3D" id="4.10.900.10">
    <property type="entry name" value="TCF3-CBD (Catenin binding domain)"/>
    <property type="match status" value="1"/>
</dbReference>
<feature type="domain" description="Cadherin" evidence="18">
    <location>
        <begin position="152"/>
        <end position="254"/>
    </location>
</feature>
<evidence type="ECO:0000256" key="9">
    <source>
        <dbReference type="ARBA" id="ARBA00022989"/>
    </source>
</evidence>
<keyword evidence="11" id="KW-0325">Glycoprotein</keyword>
<evidence type="ECO:0000256" key="15">
    <source>
        <dbReference type="SAM" id="MobiDB-lite"/>
    </source>
</evidence>
<dbReference type="PROSITE" id="PS00232">
    <property type="entry name" value="CADHERIN_1"/>
    <property type="match status" value="2"/>
</dbReference>
<dbReference type="InterPro" id="IPR050971">
    <property type="entry name" value="Cadherin-domain_protein"/>
</dbReference>
<dbReference type="InterPro" id="IPR002126">
    <property type="entry name" value="Cadherin-like_dom"/>
</dbReference>
<feature type="domain" description="Cadherin" evidence="18">
    <location>
        <begin position="63"/>
        <end position="144"/>
    </location>
</feature>
<evidence type="ECO:0000256" key="2">
    <source>
        <dbReference type="ARBA" id="ARBA00022475"/>
    </source>
</evidence>
<evidence type="ECO:0000256" key="13">
    <source>
        <dbReference type="RuleBase" id="RU003318"/>
    </source>
</evidence>
<keyword evidence="3 13" id="KW-0812">Transmembrane</keyword>
<dbReference type="GO" id="GO:0007156">
    <property type="term" value="P:homophilic cell adhesion via plasma membrane adhesion molecules"/>
    <property type="evidence" value="ECO:0007669"/>
    <property type="project" value="InterPro"/>
</dbReference>
<dbReference type="Proteomes" id="UP000005226">
    <property type="component" value="Chromosome 22"/>
</dbReference>